<dbReference type="AlphaFoldDB" id="A0AAD7MD55"/>
<evidence type="ECO:0000313" key="3">
    <source>
        <dbReference type="EMBL" id="KAJ7711716.1"/>
    </source>
</evidence>
<dbReference type="InterPro" id="IPR009027">
    <property type="entry name" value="Ribosomal_bL9/RNase_H1_N"/>
</dbReference>
<feature type="domain" description="Ribonuclease H1 N-terminal" evidence="2">
    <location>
        <begin position="102"/>
        <end position="142"/>
    </location>
</feature>
<dbReference type="SUPFAM" id="SSF55658">
    <property type="entry name" value="L9 N-domain-like"/>
    <property type="match status" value="1"/>
</dbReference>
<feature type="region of interest" description="Disordered" evidence="1">
    <location>
        <begin position="28"/>
        <end position="51"/>
    </location>
</feature>
<sequence>MTSPPPTYYDDDDAELLALLSSLNVRDVDPVEPVNSQPPTPATNSPLTPTRLAPARYSFHSPVKTGVTDTWAHAAAETQGVSGATPQRLFKPSKSRVKKRGYAVFFGLLPGVYQQWSEAEPLVKGVSGSLYQGYSTFDQAVEAYTYARQHGWTRTLPSSPLGVTTASPISRLPEPAGLVGGPNPLHGENAVTSLWYVVYCGITPASSVLSIRSAYPARSTIRVAVKA</sequence>
<keyword evidence="4" id="KW-1185">Reference proteome</keyword>
<evidence type="ECO:0000259" key="2">
    <source>
        <dbReference type="Pfam" id="PF01693"/>
    </source>
</evidence>
<dbReference type="Pfam" id="PF01693">
    <property type="entry name" value="Cauli_VI"/>
    <property type="match status" value="1"/>
</dbReference>
<accession>A0AAD7MD55</accession>
<evidence type="ECO:0000313" key="4">
    <source>
        <dbReference type="Proteomes" id="UP001215598"/>
    </source>
</evidence>
<dbReference type="Proteomes" id="UP001215598">
    <property type="component" value="Unassembled WGS sequence"/>
</dbReference>
<dbReference type="InterPro" id="IPR011320">
    <property type="entry name" value="RNase_H1_N"/>
</dbReference>
<dbReference type="EMBL" id="JARKIB010000388">
    <property type="protein sequence ID" value="KAJ7711716.1"/>
    <property type="molecule type" value="Genomic_DNA"/>
</dbReference>
<evidence type="ECO:0000256" key="1">
    <source>
        <dbReference type="SAM" id="MobiDB-lite"/>
    </source>
</evidence>
<comment type="caution">
    <text evidence="3">The sequence shown here is derived from an EMBL/GenBank/DDBJ whole genome shotgun (WGS) entry which is preliminary data.</text>
</comment>
<proteinExistence type="predicted"/>
<dbReference type="Gene3D" id="3.40.970.10">
    <property type="entry name" value="Ribonuclease H1, N-terminal domain"/>
    <property type="match status" value="1"/>
</dbReference>
<name>A0AAD7MD55_9AGAR</name>
<dbReference type="InterPro" id="IPR037056">
    <property type="entry name" value="RNase_H1_N_sf"/>
</dbReference>
<reference evidence="3" key="1">
    <citation type="submission" date="2023-03" db="EMBL/GenBank/DDBJ databases">
        <title>Massive genome expansion in bonnet fungi (Mycena s.s.) driven by repeated elements and novel gene families across ecological guilds.</title>
        <authorList>
            <consortium name="Lawrence Berkeley National Laboratory"/>
            <person name="Harder C.B."/>
            <person name="Miyauchi S."/>
            <person name="Viragh M."/>
            <person name="Kuo A."/>
            <person name="Thoen E."/>
            <person name="Andreopoulos B."/>
            <person name="Lu D."/>
            <person name="Skrede I."/>
            <person name="Drula E."/>
            <person name="Henrissat B."/>
            <person name="Morin E."/>
            <person name="Kohler A."/>
            <person name="Barry K."/>
            <person name="LaButti K."/>
            <person name="Morin E."/>
            <person name="Salamov A."/>
            <person name="Lipzen A."/>
            <person name="Mereny Z."/>
            <person name="Hegedus B."/>
            <person name="Baldrian P."/>
            <person name="Stursova M."/>
            <person name="Weitz H."/>
            <person name="Taylor A."/>
            <person name="Grigoriev I.V."/>
            <person name="Nagy L.G."/>
            <person name="Martin F."/>
            <person name="Kauserud H."/>
        </authorList>
    </citation>
    <scope>NUCLEOTIDE SEQUENCE</scope>
    <source>
        <strain evidence="3">CBHHK182m</strain>
    </source>
</reference>
<organism evidence="3 4">
    <name type="scientific">Mycena metata</name>
    <dbReference type="NCBI Taxonomy" id="1033252"/>
    <lineage>
        <taxon>Eukaryota</taxon>
        <taxon>Fungi</taxon>
        <taxon>Dikarya</taxon>
        <taxon>Basidiomycota</taxon>
        <taxon>Agaricomycotina</taxon>
        <taxon>Agaricomycetes</taxon>
        <taxon>Agaricomycetidae</taxon>
        <taxon>Agaricales</taxon>
        <taxon>Marasmiineae</taxon>
        <taxon>Mycenaceae</taxon>
        <taxon>Mycena</taxon>
    </lineage>
</organism>
<gene>
    <name evidence="3" type="ORF">B0H16DRAFT_1744929</name>
</gene>
<protein>
    <recommendedName>
        <fullName evidence="2">Ribonuclease H1 N-terminal domain-containing protein</fullName>
    </recommendedName>
</protein>